<dbReference type="PANTHER" id="PTHR33835">
    <property type="entry name" value="YALI0C07656P"/>
    <property type="match status" value="1"/>
</dbReference>
<dbReference type="PROSITE" id="PS51257">
    <property type="entry name" value="PROKAR_LIPOPROTEIN"/>
    <property type="match status" value="1"/>
</dbReference>
<name>A0AAW2YWZ7_9EUKA</name>
<dbReference type="InterPro" id="IPR025638">
    <property type="entry name" value="DUF4336"/>
</dbReference>
<proteinExistence type="predicted"/>
<keyword evidence="1" id="KW-0732">Signal</keyword>
<evidence type="ECO:0000313" key="2">
    <source>
        <dbReference type="EMBL" id="KAL0482021.1"/>
    </source>
</evidence>
<dbReference type="EMBL" id="JAOPGA020000807">
    <property type="protein sequence ID" value="KAL0482021.1"/>
    <property type="molecule type" value="Genomic_DNA"/>
</dbReference>
<reference evidence="2 3" key="1">
    <citation type="submission" date="2024-03" db="EMBL/GenBank/DDBJ databases">
        <title>The Acrasis kona genome and developmental transcriptomes reveal deep origins of eukaryotic multicellular pathways.</title>
        <authorList>
            <person name="Sheikh S."/>
            <person name="Fu C.-J."/>
            <person name="Brown M.W."/>
            <person name="Baldauf S.L."/>
        </authorList>
    </citation>
    <scope>NUCLEOTIDE SEQUENCE [LARGE SCALE GENOMIC DNA]</scope>
    <source>
        <strain evidence="2 3">ATCC MYA-3509</strain>
    </source>
</reference>
<dbReference type="PANTHER" id="PTHR33835:SF1">
    <property type="entry name" value="METALLO-BETA-LACTAMASE DOMAIN-CONTAINING PROTEIN"/>
    <property type="match status" value="1"/>
</dbReference>
<keyword evidence="3" id="KW-1185">Reference proteome</keyword>
<feature type="chain" id="PRO_5043464206" evidence="1">
    <location>
        <begin position="20"/>
        <end position="280"/>
    </location>
</feature>
<protein>
    <submittedName>
        <fullName evidence="2">Peroxisomal biogenesis factor 6</fullName>
    </submittedName>
</protein>
<dbReference type="InterPro" id="IPR036866">
    <property type="entry name" value="RibonucZ/Hydroxyglut_hydro"/>
</dbReference>
<feature type="signal peptide" evidence="1">
    <location>
        <begin position="1"/>
        <end position="19"/>
    </location>
</feature>
<organism evidence="2 3">
    <name type="scientific">Acrasis kona</name>
    <dbReference type="NCBI Taxonomy" id="1008807"/>
    <lineage>
        <taxon>Eukaryota</taxon>
        <taxon>Discoba</taxon>
        <taxon>Heterolobosea</taxon>
        <taxon>Tetramitia</taxon>
        <taxon>Eutetramitia</taxon>
        <taxon>Acrasidae</taxon>
        <taxon>Acrasis</taxon>
    </lineage>
</organism>
<evidence type="ECO:0000313" key="3">
    <source>
        <dbReference type="Proteomes" id="UP001431209"/>
    </source>
</evidence>
<comment type="caution">
    <text evidence="2">The sequence shown here is derived from an EMBL/GenBank/DDBJ whole genome shotgun (WGS) entry which is preliminary data.</text>
</comment>
<sequence>MIKIIVLLTTALLACAALAGQPVGVPIKIGTNFWNIRGDFKVLYVVNVHTQMSVIQLPNGKFLLIDTIELTDDLRSALDRMTDSGRKIEAIVGVHPFHTTYFKKFYDAFPSVPFYGTPRHLRNIKDVQWQGDLMNEEVRNRWNPDVEIRIPDGAEFEYPEPESTNHFASAWVYHRPSGTIHIDDTVVYADEDSVALRIFGIHKGDMMFHPSINSGLKQYEKAPYAFRDWVLRVIKEWNFDNIVCAHLGNKLGGAKLKLNQTVTSYEPKFRQWTEERRGKY</sequence>
<evidence type="ECO:0000256" key="1">
    <source>
        <dbReference type="SAM" id="SignalP"/>
    </source>
</evidence>
<gene>
    <name evidence="2" type="ORF">AKO1_013287</name>
</gene>
<dbReference type="SUPFAM" id="SSF56281">
    <property type="entry name" value="Metallo-hydrolase/oxidoreductase"/>
    <property type="match status" value="1"/>
</dbReference>
<dbReference type="Gene3D" id="3.60.15.10">
    <property type="entry name" value="Ribonuclease Z/Hydroxyacylglutathione hydrolase-like"/>
    <property type="match status" value="1"/>
</dbReference>
<accession>A0AAW2YWZ7</accession>
<dbReference type="AlphaFoldDB" id="A0AAW2YWZ7"/>
<dbReference type="Proteomes" id="UP001431209">
    <property type="component" value="Unassembled WGS sequence"/>
</dbReference>